<proteinExistence type="predicted"/>
<dbReference type="EMBL" id="PKSL01000079">
    <property type="protein sequence ID" value="POW07032.1"/>
    <property type="molecule type" value="Genomic_DNA"/>
</dbReference>
<sequence length="92" mass="10339">HKTNSIFLSLKSEAENKRVALSAKVKDYSLTNREEEGLSNQENLINMFMLLIEQLKDIAPAGQHILISLANIKAIKKIDAFQITEVKEKGQS</sequence>
<organism evidence="1 2">
    <name type="scientific">Puccinia striiformis</name>
    <dbReference type="NCBI Taxonomy" id="27350"/>
    <lineage>
        <taxon>Eukaryota</taxon>
        <taxon>Fungi</taxon>
        <taxon>Dikarya</taxon>
        <taxon>Basidiomycota</taxon>
        <taxon>Pucciniomycotina</taxon>
        <taxon>Pucciniomycetes</taxon>
        <taxon>Pucciniales</taxon>
        <taxon>Pucciniaceae</taxon>
        <taxon>Puccinia</taxon>
    </lineage>
</organism>
<evidence type="ECO:0000313" key="1">
    <source>
        <dbReference type="EMBL" id="POW07032.1"/>
    </source>
</evidence>
<name>A0A2S4VBW4_9BASI</name>
<evidence type="ECO:0000313" key="2">
    <source>
        <dbReference type="Proteomes" id="UP000239156"/>
    </source>
</evidence>
<reference evidence="1" key="1">
    <citation type="submission" date="2017-12" db="EMBL/GenBank/DDBJ databases">
        <title>Gene loss provides genomic basis for host adaptation in cereal stripe rust fungi.</title>
        <authorList>
            <person name="Xia C."/>
        </authorList>
    </citation>
    <scope>NUCLEOTIDE SEQUENCE [LARGE SCALE GENOMIC DNA]</scope>
    <source>
        <strain evidence="1">93-210</strain>
    </source>
</reference>
<dbReference type="AlphaFoldDB" id="A0A2S4VBW4"/>
<dbReference type="VEuPathDB" id="FungiDB:PSTT_08536"/>
<keyword evidence="2" id="KW-1185">Reference proteome</keyword>
<dbReference type="Proteomes" id="UP000239156">
    <property type="component" value="Unassembled WGS sequence"/>
</dbReference>
<protein>
    <submittedName>
        <fullName evidence="1">Uncharacterized protein</fullName>
    </submittedName>
</protein>
<comment type="caution">
    <text evidence="1">The sequence shown here is derived from an EMBL/GenBank/DDBJ whole genome shotgun (WGS) entry which is preliminary data.</text>
</comment>
<feature type="non-terminal residue" evidence="1">
    <location>
        <position position="1"/>
    </location>
</feature>
<gene>
    <name evidence="1" type="ORF">PSTT_08536</name>
</gene>
<dbReference type="VEuPathDB" id="FungiDB:PSHT_08744"/>
<accession>A0A2S4VBW4</accession>